<dbReference type="AlphaFoldDB" id="E0IGB2"/>
<gene>
    <name evidence="2" type="ORF">PaecuDRAFT_4705</name>
</gene>
<reference evidence="2 3" key="1">
    <citation type="submission" date="2010-07" db="EMBL/GenBank/DDBJ databases">
        <title>The draft genome of Paenibacillus curdlanolyticus YK9.</title>
        <authorList>
            <consortium name="US DOE Joint Genome Institute (JGI-PGF)"/>
            <person name="Lucas S."/>
            <person name="Copeland A."/>
            <person name="Lapidus A."/>
            <person name="Cheng J.-F."/>
            <person name="Bruce D."/>
            <person name="Goodwin L."/>
            <person name="Pitluck S."/>
            <person name="Land M.L."/>
            <person name="Hauser L."/>
            <person name="Chang Y.-J."/>
            <person name="Jeffries C."/>
            <person name="Anderson I.J."/>
            <person name="Johnson E."/>
            <person name="Loganathan U."/>
            <person name="Mulhopadhyay B."/>
            <person name="Kyrpides N."/>
            <person name="Woyke T.J."/>
        </authorList>
    </citation>
    <scope>NUCLEOTIDE SEQUENCE [LARGE SCALE GENOMIC DNA]</scope>
    <source>
        <strain evidence="2 3">YK9</strain>
    </source>
</reference>
<dbReference type="Proteomes" id="UP000005387">
    <property type="component" value="Unassembled WGS sequence"/>
</dbReference>
<dbReference type="EMBL" id="AEDD01000016">
    <property type="protein sequence ID" value="EFM08514.1"/>
    <property type="molecule type" value="Genomic_DNA"/>
</dbReference>
<evidence type="ECO:0000313" key="3">
    <source>
        <dbReference type="Proteomes" id="UP000005387"/>
    </source>
</evidence>
<keyword evidence="1" id="KW-1133">Transmembrane helix</keyword>
<sequence>MYVAANAVLMLLSLFILGMSLTLYHLNARQHSFALGVLTVVCTSLTVWLCWLPANAWEGSIVRLCWLTMTVGGAALLWWPVVRSPLRRQKQDETAWLATIWLMVPMFLLQTVMVSRLSGLALGLTGSIYVAFGFLSVGIFSYGRFIRPAMWRKHYRMMEHGKELSEE</sequence>
<feature type="transmembrane region" description="Helical" evidence="1">
    <location>
        <begin position="94"/>
        <end position="114"/>
    </location>
</feature>
<proteinExistence type="predicted"/>
<name>E0IGB2_9BACL</name>
<evidence type="ECO:0000256" key="1">
    <source>
        <dbReference type="SAM" id="Phobius"/>
    </source>
</evidence>
<dbReference type="STRING" id="717606.PaecuDRAFT_4705"/>
<protein>
    <submittedName>
        <fullName evidence="2">Uncharacterized protein</fullName>
    </submittedName>
</protein>
<evidence type="ECO:0000313" key="2">
    <source>
        <dbReference type="EMBL" id="EFM08514.1"/>
    </source>
</evidence>
<keyword evidence="1" id="KW-0812">Transmembrane</keyword>
<feature type="transmembrane region" description="Helical" evidence="1">
    <location>
        <begin position="6"/>
        <end position="26"/>
    </location>
</feature>
<feature type="transmembrane region" description="Helical" evidence="1">
    <location>
        <begin position="60"/>
        <end position="82"/>
    </location>
</feature>
<feature type="transmembrane region" description="Helical" evidence="1">
    <location>
        <begin position="33"/>
        <end position="54"/>
    </location>
</feature>
<feature type="transmembrane region" description="Helical" evidence="1">
    <location>
        <begin position="120"/>
        <end position="143"/>
    </location>
</feature>
<accession>E0IGB2</accession>
<keyword evidence="3" id="KW-1185">Reference proteome</keyword>
<keyword evidence="1" id="KW-0472">Membrane</keyword>
<organism evidence="2 3">
    <name type="scientific">Paenibacillus curdlanolyticus YK9</name>
    <dbReference type="NCBI Taxonomy" id="717606"/>
    <lineage>
        <taxon>Bacteria</taxon>
        <taxon>Bacillati</taxon>
        <taxon>Bacillota</taxon>
        <taxon>Bacilli</taxon>
        <taxon>Bacillales</taxon>
        <taxon>Paenibacillaceae</taxon>
        <taxon>Paenibacillus</taxon>
    </lineage>
</organism>